<dbReference type="KEGG" id="mff:MFFC18_01530"/>
<dbReference type="RefSeq" id="WP_075082664.1">
    <property type="nucleotide sequence ID" value="NZ_LWSI01000006.1"/>
</dbReference>
<evidence type="ECO:0000313" key="2">
    <source>
        <dbReference type="EMBL" id="QEG20306.1"/>
    </source>
</evidence>
<dbReference type="STRING" id="980251.GCA_001642875_04678"/>
<dbReference type="Gene3D" id="2.40.10.120">
    <property type="match status" value="1"/>
</dbReference>
<accession>A0A5B9P6M4</accession>
<proteinExistence type="predicted"/>
<keyword evidence="1" id="KW-0732">Signal</keyword>
<dbReference type="SUPFAM" id="SSF50494">
    <property type="entry name" value="Trypsin-like serine proteases"/>
    <property type="match status" value="1"/>
</dbReference>
<evidence type="ECO:0000313" key="3">
    <source>
        <dbReference type="Proteomes" id="UP000322214"/>
    </source>
</evidence>
<sequence length="296" mass="31632" precursor="true">MYRSILNSLLFLILVSVVGGNTQADIIIDDFTDETNDRFTNSGSFIGAGFDFSGVGRRSGWSTLVSQNVVITAEHSRGSGQVSFYPSNDPNSTPVVREILAGGQQIGSTDLYLRVLDEPVSSDIKIYDFATESISAPAYDENTNSGLFNAGSFQNEIAYMMGVSSTDHASPRIDQAVGRNVISGYIEDIPFDGKTDNDSLILLRESPGDAAYVQYESRFVTGDSGAPLFVESNGELLLLGVNSFISTTGTELSGVTYIGNHAGEINAFISANAVPEPNVIGLGLLALIGLSTRRRK</sequence>
<feature type="signal peptide" evidence="1">
    <location>
        <begin position="1"/>
        <end position="24"/>
    </location>
</feature>
<dbReference type="Proteomes" id="UP000322214">
    <property type="component" value="Chromosome"/>
</dbReference>
<name>A0A5B9P6M4_9BACT</name>
<reference evidence="2 3" key="1">
    <citation type="submission" date="2019-08" db="EMBL/GenBank/DDBJ databases">
        <title>Deep-cultivation of Planctomycetes and their phenomic and genomic characterization uncovers novel biology.</title>
        <authorList>
            <person name="Wiegand S."/>
            <person name="Jogler M."/>
            <person name="Boedeker C."/>
            <person name="Pinto D."/>
            <person name="Vollmers J."/>
            <person name="Rivas-Marin E."/>
            <person name="Kohn T."/>
            <person name="Peeters S.H."/>
            <person name="Heuer A."/>
            <person name="Rast P."/>
            <person name="Oberbeckmann S."/>
            <person name="Bunk B."/>
            <person name="Jeske O."/>
            <person name="Meyerdierks A."/>
            <person name="Storesund J.E."/>
            <person name="Kallscheuer N."/>
            <person name="Luecker S."/>
            <person name="Lage O.M."/>
            <person name="Pohl T."/>
            <person name="Merkel B.J."/>
            <person name="Hornburger P."/>
            <person name="Mueller R.-W."/>
            <person name="Bruemmer F."/>
            <person name="Labrenz M."/>
            <person name="Spormann A.M."/>
            <person name="Op den Camp H."/>
            <person name="Overmann J."/>
            <person name="Amann R."/>
            <person name="Jetten M.S.M."/>
            <person name="Mascher T."/>
            <person name="Medema M.H."/>
            <person name="Devos D.P."/>
            <person name="Kaster A.-K."/>
            <person name="Ovreas L."/>
            <person name="Rohde M."/>
            <person name="Galperin M.Y."/>
            <person name="Jogler C."/>
        </authorList>
    </citation>
    <scope>NUCLEOTIDE SEQUENCE [LARGE SCALE GENOMIC DNA]</scope>
    <source>
        <strain evidence="2 3">FC18</strain>
    </source>
</reference>
<gene>
    <name evidence="2" type="ORF">MFFC18_01530</name>
</gene>
<feature type="chain" id="PRO_5023007299" description="Trypsin" evidence="1">
    <location>
        <begin position="25"/>
        <end position="296"/>
    </location>
</feature>
<evidence type="ECO:0008006" key="4">
    <source>
        <dbReference type="Google" id="ProtNLM"/>
    </source>
</evidence>
<protein>
    <recommendedName>
        <fullName evidence="4">Trypsin</fullName>
    </recommendedName>
</protein>
<keyword evidence="3" id="KW-1185">Reference proteome</keyword>
<organism evidence="2 3">
    <name type="scientific">Mariniblastus fucicola</name>
    <dbReference type="NCBI Taxonomy" id="980251"/>
    <lineage>
        <taxon>Bacteria</taxon>
        <taxon>Pseudomonadati</taxon>
        <taxon>Planctomycetota</taxon>
        <taxon>Planctomycetia</taxon>
        <taxon>Pirellulales</taxon>
        <taxon>Pirellulaceae</taxon>
        <taxon>Mariniblastus</taxon>
    </lineage>
</organism>
<dbReference type="EMBL" id="CP042912">
    <property type="protein sequence ID" value="QEG20306.1"/>
    <property type="molecule type" value="Genomic_DNA"/>
</dbReference>
<dbReference type="InterPro" id="IPR009003">
    <property type="entry name" value="Peptidase_S1_PA"/>
</dbReference>
<evidence type="ECO:0000256" key="1">
    <source>
        <dbReference type="SAM" id="SignalP"/>
    </source>
</evidence>
<dbReference type="AlphaFoldDB" id="A0A5B9P6M4"/>
<dbReference type="OrthoDB" id="280874at2"/>